<proteinExistence type="predicted"/>
<dbReference type="EMBL" id="CP009248">
    <property type="protein sequence ID" value="APT90433.1"/>
    <property type="molecule type" value="Genomic_DNA"/>
</dbReference>
<name>A0A1L7CX55_9CORY</name>
<evidence type="ECO:0000256" key="1">
    <source>
        <dbReference type="SAM" id="MobiDB-lite"/>
    </source>
</evidence>
<accession>A0A1L7CX55</accession>
<evidence type="ECO:0000313" key="3">
    <source>
        <dbReference type="EMBL" id="APT90433.1"/>
    </source>
</evidence>
<dbReference type="InterPro" id="IPR045865">
    <property type="entry name" value="ACT-like_dom_sf"/>
</dbReference>
<dbReference type="STRING" id="1437874.CSPHI_04510"/>
<dbReference type="Proteomes" id="UP000185469">
    <property type="component" value="Chromosome"/>
</dbReference>
<dbReference type="AlphaFoldDB" id="A0A1L7CX55"/>
<feature type="domain" description="ACT" evidence="2">
    <location>
        <begin position="4"/>
        <end position="80"/>
    </location>
</feature>
<protein>
    <submittedName>
        <fullName evidence="3">Amino acid-binding ACT domain protein</fullName>
    </submittedName>
</protein>
<organism evidence="3 4">
    <name type="scientific">Corynebacterium sphenisci DSM 44792</name>
    <dbReference type="NCBI Taxonomy" id="1437874"/>
    <lineage>
        <taxon>Bacteria</taxon>
        <taxon>Bacillati</taxon>
        <taxon>Actinomycetota</taxon>
        <taxon>Actinomycetes</taxon>
        <taxon>Mycobacteriales</taxon>
        <taxon>Corynebacteriaceae</taxon>
        <taxon>Corynebacterium</taxon>
    </lineage>
</organism>
<keyword evidence="4" id="KW-1185">Reference proteome</keyword>
<evidence type="ECO:0000259" key="2">
    <source>
        <dbReference type="PROSITE" id="PS51671"/>
    </source>
</evidence>
<dbReference type="PROSITE" id="PS51671">
    <property type="entry name" value="ACT"/>
    <property type="match status" value="1"/>
</dbReference>
<feature type="region of interest" description="Disordered" evidence="1">
    <location>
        <begin position="137"/>
        <end position="163"/>
    </location>
</feature>
<sequence>MSYLLRVQLPDVPGSLGYLAAALGEIGGDIRSVDVVECTEDRTVVDDIVVELPTGVLPDALITAARSMGDVEVDSVRPYSGTVDRRGEVRMLADLARHRAAPVRALAEIVEGLPRTMTAGWAIVLEHDGAGTRRLAASAASPEDDGRVLAEPPVTSPRELDGEGEDWIPDSWAVMDSALAAAPVGERYTLVVGRPGGPDFLPSEVEHMGRLGDIIGAVLG</sequence>
<dbReference type="RefSeq" id="WP_075691677.1">
    <property type="nucleotide sequence ID" value="NZ_CP009248.1"/>
</dbReference>
<dbReference type="SUPFAM" id="SSF55021">
    <property type="entry name" value="ACT-like"/>
    <property type="match status" value="1"/>
</dbReference>
<evidence type="ECO:0000313" key="4">
    <source>
        <dbReference type="Proteomes" id="UP000185469"/>
    </source>
</evidence>
<dbReference type="OrthoDB" id="5243606at2"/>
<dbReference type="KEGG" id="csph:CSPHI_04510"/>
<gene>
    <name evidence="3" type="ORF">CSPHI_04510</name>
</gene>
<reference evidence="3 4" key="1">
    <citation type="submission" date="2014-08" db="EMBL/GenBank/DDBJ databases">
        <title>Complete genome sequence of Corynebacterium sphenisci CECT 5990(T) (=DSM 44792(T)), isolated from healthy wild penguins.</title>
        <authorList>
            <person name="Ruckert C."/>
            <person name="Albersmeier A."/>
            <person name="Winkler A."/>
            <person name="Kalinowski J."/>
        </authorList>
    </citation>
    <scope>NUCLEOTIDE SEQUENCE [LARGE SCALE GENOMIC DNA]</scope>
    <source>
        <strain evidence="3 4">DSM 44792</strain>
    </source>
</reference>
<dbReference type="InterPro" id="IPR002912">
    <property type="entry name" value="ACT_dom"/>
</dbReference>